<comment type="subcellular location">
    <subcellularLocation>
        <location evidence="1">Cell membrane</location>
        <topology evidence="1">Single-pass type II membrane protein</topology>
    </subcellularLocation>
    <subcellularLocation>
        <location evidence="3">Membrane</location>
        <topology evidence="3">Single-pass type II membrane protein</topology>
    </subcellularLocation>
</comment>
<evidence type="ECO:0000313" key="5">
    <source>
        <dbReference type="EMBL" id="RRD32479.1"/>
    </source>
</evidence>
<dbReference type="GO" id="GO:0005886">
    <property type="term" value="C:plasma membrane"/>
    <property type="evidence" value="ECO:0007669"/>
    <property type="project" value="UniProtKB-SubCell"/>
</dbReference>
<organism evidence="5 6">
    <name type="scientific">Streptococcus minor</name>
    <dbReference type="NCBI Taxonomy" id="229549"/>
    <lineage>
        <taxon>Bacteria</taxon>
        <taxon>Bacillati</taxon>
        <taxon>Bacillota</taxon>
        <taxon>Bacilli</taxon>
        <taxon>Lactobacillales</taxon>
        <taxon>Streptococcaceae</taxon>
        <taxon>Streptococcus</taxon>
    </lineage>
</organism>
<dbReference type="STRING" id="1123309.GCA_000377005_01553"/>
<dbReference type="Pfam" id="PF10502">
    <property type="entry name" value="Peptidase_S26"/>
    <property type="match status" value="1"/>
</dbReference>
<keyword evidence="3" id="KW-0645">Protease</keyword>
<feature type="transmembrane region" description="Helical" evidence="3">
    <location>
        <begin position="6"/>
        <end position="27"/>
    </location>
</feature>
<evidence type="ECO:0000256" key="3">
    <source>
        <dbReference type="RuleBase" id="RU362042"/>
    </source>
</evidence>
<gene>
    <name evidence="5" type="primary">lepB</name>
    <name evidence="5" type="ORF">EII38_01725</name>
</gene>
<proteinExistence type="inferred from homology"/>
<evidence type="ECO:0000256" key="1">
    <source>
        <dbReference type="ARBA" id="ARBA00004401"/>
    </source>
</evidence>
<comment type="similarity">
    <text evidence="2 3">Belongs to the peptidase S26 family.</text>
</comment>
<name>A0A3P1VE29_9STRE</name>
<dbReference type="InterPro" id="IPR019533">
    <property type="entry name" value="Peptidase_S26"/>
</dbReference>
<evidence type="ECO:0000259" key="4">
    <source>
        <dbReference type="Pfam" id="PF10502"/>
    </source>
</evidence>
<dbReference type="EC" id="3.4.21.89" evidence="3"/>
<comment type="caution">
    <text evidence="5">The sequence shown here is derived from an EMBL/GenBank/DDBJ whole genome shotgun (WGS) entry which is preliminary data.</text>
</comment>
<dbReference type="PANTHER" id="PTHR43390">
    <property type="entry name" value="SIGNAL PEPTIDASE I"/>
    <property type="match status" value="1"/>
</dbReference>
<dbReference type="CDD" id="cd06462">
    <property type="entry name" value="Peptidase_S24_S26"/>
    <property type="match status" value="1"/>
</dbReference>
<dbReference type="PANTHER" id="PTHR43390:SF1">
    <property type="entry name" value="CHLOROPLAST PROCESSING PEPTIDASE"/>
    <property type="match status" value="1"/>
</dbReference>
<reference evidence="5 6" key="1">
    <citation type="submission" date="2018-11" db="EMBL/GenBank/DDBJ databases">
        <title>Genomes From Bacteria Associated with the Canine Oral Cavity: a Test Case for Automated Genome-Based Taxonomic Assignment.</title>
        <authorList>
            <person name="Coil D.A."/>
            <person name="Jospin G."/>
            <person name="Darling A.E."/>
            <person name="Wallis C."/>
            <person name="Davis I.J."/>
            <person name="Harris S."/>
            <person name="Eisen J.A."/>
            <person name="Holcombe L.J."/>
            <person name="O'Flynn C."/>
        </authorList>
    </citation>
    <scope>NUCLEOTIDE SEQUENCE [LARGE SCALE GENOMIC DNA]</scope>
    <source>
        <strain evidence="5 6">OH4621_COT-116</strain>
    </source>
</reference>
<dbReference type="RefSeq" id="WP_124775533.1">
    <property type="nucleotide sequence ID" value="NZ_RQZA01000001.1"/>
</dbReference>
<evidence type="ECO:0000313" key="6">
    <source>
        <dbReference type="Proteomes" id="UP000281771"/>
    </source>
</evidence>
<dbReference type="NCBIfam" id="TIGR02227">
    <property type="entry name" value="sigpep_I_bact"/>
    <property type="match status" value="1"/>
</dbReference>
<keyword evidence="3" id="KW-1133">Transmembrane helix</keyword>
<accession>A0A3P1VE29</accession>
<sequence>MVKRDLYGFIGLIVATILALVALRIWVYEPVTINEQMANQYLVEKDIIIADRSKKIKYGDFVLYKVDKKKYVGRVIAMEGDDVTYLYDVLYRNNEIVPEDYLKIHGHAEYYTEDMTIETLTEGQHTVIPKRSYLILNDKRTDLRDSRQFGLISQKQIIGPLTFRLKPISQFGFIDNGLAQ</sequence>
<keyword evidence="3" id="KW-0812">Transmembrane</keyword>
<dbReference type="GO" id="GO:0009003">
    <property type="term" value="F:signal peptidase activity"/>
    <property type="evidence" value="ECO:0007669"/>
    <property type="project" value="UniProtKB-EC"/>
</dbReference>
<keyword evidence="3 5" id="KW-0378">Hydrolase</keyword>
<dbReference type="GO" id="GO:0006465">
    <property type="term" value="P:signal peptide processing"/>
    <property type="evidence" value="ECO:0007669"/>
    <property type="project" value="InterPro"/>
</dbReference>
<dbReference type="EMBL" id="RQZA01000001">
    <property type="protein sequence ID" value="RRD32479.1"/>
    <property type="molecule type" value="Genomic_DNA"/>
</dbReference>
<keyword evidence="6" id="KW-1185">Reference proteome</keyword>
<dbReference type="InterPro" id="IPR036286">
    <property type="entry name" value="LexA/Signal_pep-like_sf"/>
</dbReference>
<dbReference type="AlphaFoldDB" id="A0A3P1VE29"/>
<feature type="domain" description="Peptidase S26" evidence="4">
    <location>
        <begin position="10"/>
        <end position="164"/>
    </location>
</feature>
<dbReference type="InterPro" id="IPR000223">
    <property type="entry name" value="Pept_S26A_signal_pept_1"/>
</dbReference>
<comment type="catalytic activity">
    <reaction evidence="3">
        <text>Cleavage of hydrophobic, N-terminal signal or leader sequences from secreted and periplasmic proteins.</text>
        <dbReference type="EC" id="3.4.21.89"/>
    </reaction>
</comment>
<evidence type="ECO:0000256" key="2">
    <source>
        <dbReference type="ARBA" id="ARBA00009370"/>
    </source>
</evidence>
<keyword evidence="3" id="KW-0472">Membrane</keyword>
<dbReference type="GO" id="GO:0004252">
    <property type="term" value="F:serine-type endopeptidase activity"/>
    <property type="evidence" value="ECO:0007669"/>
    <property type="project" value="InterPro"/>
</dbReference>
<dbReference type="PRINTS" id="PR00727">
    <property type="entry name" value="LEADERPTASE"/>
</dbReference>
<dbReference type="Gene3D" id="2.10.109.10">
    <property type="entry name" value="Umud Fragment, subunit A"/>
    <property type="match status" value="1"/>
</dbReference>
<dbReference type="SUPFAM" id="SSF51306">
    <property type="entry name" value="LexA/Signal peptidase"/>
    <property type="match status" value="1"/>
</dbReference>
<protein>
    <recommendedName>
        <fullName evidence="3">Signal peptidase I</fullName>
        <ecNumber evidence="3">3.4.21.89</ecNumber>
    </recommendedName>
</protein>
<dbReference type="Proteomes" id="UP000281771">
    <property type="component" value="Unassembled WGS sequence"/>
</dbReference>